<dbReference type="RefSeq" id="WP_014207730.1">
    <property type="nucleotide sequence ID" value="NC_016603.1"/>
</dbReference>
<dbReference type="RefSeq" id="YP_004996769.1">
    <property type="nucleotide sequence ID" value="NC_016603.1"/>
</dbReference>
<evidence type="ECO:0000313" key="1">
    <source>
        <dbReference type="EMBL" id="ADY83087.1"/>
    </source>
</evidence>
<reference key="1">
    <citation type="submission" date="2010-08" db="EMBL/GenBank/DDBJ databases">
        <title>The genome sequence of a nonpathogenic wastewater-adapted bacterium Acinetobacter calcoaceticus PHEA-2 and comparative genomics insights into environmental adaptation.</title>
        <authorList>
            <person name="Zhan Y."/>
            <person name="Yan Y."/>
            <person name="Zhang W."/>
            <person name="Chen M."/>
            <person name="Ping S."/>
            <person name="Lu W."/>
            <person name="Lin M."/>
        </authorList>
    </citation>
    <scope>NUCLEOTIDE SEQUENCE</scope>
    <source>
        <strain>PHEA-2</strain>
    </source>
</reference>
<protein>
    <submittedName>
        <fullName evidence="1">Uncharacterized protein</fullName>
    </submittedName>
</protein>
<proteinExistence type="predicted"/>
<dbReference type="Proteomes" id="UP000007477">
    <property type="component" value="Chromosome"/>
</dbReference>
<organism evidence="1 2">
    <name type="scientific">Acinetobacter pittii (strain PHEA-2)</name>
    <dbReference type="NCBI Taxonomy" id="871585"/>
    <lineage>
        <taxon>Bacteria</taxon>
        <taxon>Pseudomonadati</taxon>
        <taxon>Pseudomonadota</taxon>
        <taxon>Gammaproteobacteria</taxon>
        <taxon>Moraxellales</taxon>
        <taxon>Moraxellaceae</taxon>
        <taxon>Acinetobacter</taxon>
        <taxon>Acinetobacter calcoaceticus/baumannii complex</taxon>
    </lineage>
</organism>
<evidence type="ECO:0000313" key="2">
    <source>
        <dbReference type="Proteomes" id="UP000007477"/>
    </source>
</evidence>
<dbReference type="PATRIC" id="fig|871585.3.peg.2503"/>
<dbReference type="AlphaFoldDB" id="F0KPZ2"/>
<dbReference type="GeneID" id="11637039"/>
<dbReference type="HOGENOM" id="CLU_3113449_0_0_6"/>
<name>F0KPZ2_ACIP2</name>
<gene>
    <name evidence="1" type="ordered locus">BDGL_002501</name>
</gene>
<sequence length="50" mass="5818">MLTKTVAFIFYRDGKKLQKFYKTYLKKNISDTSLVSKVSIILATKLCKLE</sequence>
<dbReference type="KEGG" id="acc:BDGL_002501"/>
<reference evidence="1 2" key="2">
    <citation type="journal article" date="2011" name="J. Bacteriol.">
        <title>Genome sequence of Acinetobacter calcoaceticus PHEA-2, isolated from industry wastewater.</title>
        <authorList>
            <person name="Zhan Y."/>
            <person name="Yan Y."/>
            <person name="Zhang W."/>
            <person name="Yu H."/>
            <person name="Chen M."/>
            <person name="Lu W."/>
            <person name="Ping S."/>
            <person name="Peng Z."/>
            <person name="Yuan M."/>
            <person name="Zhou Z."/>
            <person name="Elmerich C."/>
            <person name="Lin M."/>
        </authorList>
    </citation>
    <scope>NUCLEOTIDE SEQUENCE [LARGE SCALE GENOMIC DNA]</scope>
    <source>
        <strain evidence="1 2">PHEA-2</strain>
    </source>
</reference>
<dbReference type="EMBL" id="CP002177">
    <property type="protein sequence ID" value="ADY83087.1"/>
    <property type="molecule type" value="Genomic_DNA"/>
</dbReference>
<keyword evidence="2" id="KW-1185">Reference proteome</keyword>
<accession>F0KPZ2</accession>